<protein>
    <submittedName>
        <fullName evidence="2">SoxR reducing system RseC family protein</fullName>
    </submittedName>
</protein>
<gene>
    <name evidence="2" type="ORF">prwr041_22000</name>
</gene>
<dbReference type="InterPro" id="IPR007359">
    <property type="entry name" value="SigmaE_reg_RseC_MucC"/>
</dbReference>
<proteinExistence type="predicted"/>
<evidence type="ECO:0000256" key="1">
    <source>
        <dbReference type="SAM" id="Phobius"/>
    </source>
</evidence>
<dbReference type="PANTHER" id="PTHR35867">
    <property type="entry name" value="PROTEIN RSEC"/>
    <property type="match status" value="1"/>
</dbReference>
<evidence type="ECO:0000313" key="3">
    <source>
        <dbReference type="Proteomes" id="UP001319045"/>
    </source>
</evidence>
<name>A0ABM7P0L3_9BACT</name>
<reference evidence="2 3" key="1">
    <citation type="journal article" date="2022" name="Int. J. Syst. Evol. Microbiol.">
        <title>Prevotella herbatica sp. nov., a plant polysaccharide-decomposing anaerobic bacterium isolated from a methanogenic reactor.</title>
        <authorList>
            <person name="Uek A."/>
            <person name="Tonouchi A."/>
            <person name="Kaku N."/>
            <person name="Ueki K."/>
        </authorList>
    </citation>
    <scope>NUCLEOTIDE SEQUENCE [LARGE SCALE GENOMIC DNA]</scope>
    <source>
        <strain evidence="2 3">WR041</strain>
    </source>
</reference>
<keyword evidence="3" id="KW-1185">Reference proteome</keyword>
<sequence length="173" mass="19308">MGNNNVEFFAYWKNHTIFAIANWRLQSSIIKNNMSNRIEHLGVIDAIEGNCLHVAISQSSACAECKVAGHCNASESKDKIIDIITDKANEYSIGESVKVSTTNGVGMMATIYAYVLPLVIMMAVLFIVKAITESDGWAAMSALFSLIPYYFCVYILRNKISNQVYFEIEKMNN</sequence>
<feature type="transmembrane region" description="Helical" evidence="1">
    <location>
        <begin position="137"/>
        <end position="156"/>
    </location>
</feature>
<accession>A0ABM7P0L3</accession>
<keyword evidence="1" id="KW-0812">Transmembrane</keyword>
<keyword evidence="1" id="KW-0472">Membrane</keyword>
<dbReference type="EMBL" id="AP024484">
    <property type="protein sequence ID" value="BCS86307.1"/>
    <property type="molecule type" value="Genomic_DNA"/>
</dbReference>
<feature type="transmembrane region" description="Helical" evidence="1">
    <location>
        <begin position="111"/>
        <end position="131"/>
    </location>
</feature>
<dbReference type="Pfam" id="PF04246">
    <property type="entry name" value="RseC_MucC"/>
    <property type="match status" value="1"/>
</dbReference>
<dbReference type="Proteomes" id="UP001319045">
    <property type="component" value="Chromosome"/>
</dbReference>
<organism evidence="2 3">
    <name type="scientific">Prevotella herbatica</name>
    <dbReference type="NCBI Taxonomy" id="2801997"/>
    <lineage>
        <taxon>Bacteria</taxon>
        <taxon>Pseudomonadati</taxon>
        <taxon>Bacteroidota</taxon>
        <taxon>Bacteroidia</taxon>
        <taxon>Bacteroidales</taxon>
        <taxon>Prevotellaceae</taxon>
        <taxon>Prevotella</taxon>
    </lineage>
</organism>
<dbReference type="PANTHER" id="PTHR35867:SF1">
    <property type="entry name" value="PROTEIN RSEC"/>
    <property type="match status" value="1"/>
</dbReference>
<evidence type="ECO:0000313" key="2">
    <source>
        <dbReference type="EMBL" id="BCS86307.1"/>
    </source>
</evidence>
<keyword evidence="1" id="KW-1133">Transmembrane helix</keyword>